<dbReference type="Pfam" id="PF06965">
    <property type="entry name" value="Na_H_antiport_1"/>
    <property type="match status" value="1"/>
</dbReference>
<dbReference type="PANTHER" id="PTHR30341">
    <property type="entry name" value="SODIUM ION/PROTON ANTIPORTER NHAA-RELATED"/>
    <property type="match status" value="1"/>
</dbReference>
<dbReference type="PANTHER" id="PTHR30341:SF0">
    <property type="entry name" value="NA(+)_H(+) ANTIPORTER NHAA"/>
    <property type="match status" value="1"/>
</dbReference>
<comment type="caution">
    <text evidence="7">The sequence shown here is derived from an EMBL/GenBank/DDBJ whole genome shotgun (WGS) entry which is preliminary data.</text>
</comment>
<feature type="transmembrane region" description="Helical" evidence="6">
    <location>
        <begin position="153"/>
        <end position="174"/>
    </location>
</feature>
<keyword evidence="2 6" id="KW-1003">Cell membrane</keyword>
<gene>
    <name evidence="6 7" type="primary">nhaA</name>
    <name evidence="7" type="ORF">D1631_09580</name>
</gene>
<feature type="transmembrane region" description="Helical" evidence="6">
    <location>
        <begin position="127"/>
        <end position="144"/>
    </location>
</feature>
<comment type="similarity">
    <text evidence="6">Belongs to the NhaA Na(+)/H(+) (TC 2.A.33) antiporter family.</text>
</comment>
<feature type="transmembrane region" description="Helical" evidence="6">
    <location>
        <begin position="324"/>
        <end position="350"/>
    </location>
</feature>
<dbReference type="NCBIfam" id="TIGR00773">
    <property type="entry name" value="NhaA"/>
    <property type="match status" value="1"/>
</dbReference>
<evidence type="ECO:0000313" key="7">
    <source>
        <dbReference type="EMBL" id="RNA62164.1"/>
    </source>
</evidence>
<feature type="transmembrane region" description="Helical" evidence="6">
    <location>
        <begin position="362"/>
        <end position="381"/>
    </location>
</feature>
<comment type="function">
    <text evidence="6">Na(+)/H(+) antiporter that extrudes sodium in exchange for external protons.</text>
</comment>
<dbReference type="InterPro" id="IPR023171">
    <property type="entry name" value="Na/H_antiporter_dom_sf"/>
</dbReference>
<evidence type="ECO:0000256" key="4">
    <source>
        <dbReference type="ARBA" id="ARBA00022989"/>
    </source>
</evidence>
<proteinExistence type="inferred from homology"/>
<dbReference type="Proteomes" id="UP000278775">
    <property type="component" value="Unassembled WGS sequence"/>
</dbReference>
<feature type="transmembrane region" description="Helical" evidence="6">
    <location>
        <begin position="288"/>
        <end position="312"/>
    </location>
</feature>
<comment type="catalytic activity">
    <reaction evidence="6">
        <text>Na(+)(in) + 2 H(+)(out) = Na(+)(out) + 2 H(+)(in)</text>
        <dbReference type="Rhea" id="RHEA:29251"/>
        <dbReference type="ChEBI" id="CHEBI:15378"/>
        <dbReference type="ChEBI" id="CHEBI:29101"/>
    </reaction>
</comment>
<feature type="transmembrane region" description="Helical" evidence="6">
    <location>
        <begin position="206"/>
        <end position="235"/>
    </location>
</feature>
<reference evidence="7 8" key="1">
    <citation type="submission" date="2018-08" db="EMBL/GenBank/DDBJ databases">
        <title>Chryseobacterium nematophagum: a novel matrix digesting pathogen of nematodes.</title>
        <authorList>
            <person name="Page A."/>
            <person name="Roberts M."/>
            <person name="Felix M.-A."/>
            <person name="Weir W."/>
        </authorList>
    </citation>
    <scope>NUCLEOTIDE SEQUENCE [LARGE SCALE GENOMIC DNA]</scope>
    <source>
        <strain evidence="7 8">JUb129</strain>
    </source>
</reference>
<dbReference type="Gene3D" id="1.20.1530.10">
    <property type="entry name" value="Na+/H+ antiporter like domain"/>
    <property type="match status" value="1"/>
</dbReference>
<dbReference type="RefSeq" id="WP_122636254.1">
    <property type="nucleotide sequence ID" value="NZ_QWIU01000002.1"/>
</dbReference>
<keyword evidence="6" id="KW-0406">Ion transport</keyword>
<feature type="transmembrane region" description="Helical" evidence="6">
    <location>
        <begin position="255"/>
        <end position="276"/>
    </location>
</feature>
<sequence length="391" mass="43193">MNLSLYFKKFFKSNQSSGIILIFCVLTSLIIANSSGANSFQQFLDRELGFDLIHLKYPISIWINDGLMTVFFLLVGLEIKRELIEGELSSFKNASLPIFAAIGGMLVPALIYTLFNYGTEYSKGWGIPMATDIAFSLAIVSMLGNRVPNSIKIFLAALAIVDDLGAILVIAIFYTAQIHWFYLLLSLGITILLFLLNFFKVTKILFYIIPGVFLWYFLHHSGIHATIAGVILAFSIPTNESNVKISPLEKLENTLHFPVSFLIMPLFALTNTNISFGNDIMKGLTSTLGMGIITGLVLGKLIGINLFSYIAIRSKLSSLPQNSSWSHMLGVGLLAGIGFTMSIFIALLSFKEKIDIQDEAKFAILIASISASLIGYIVLYISSKKEYEPED</sequence>
<dbReference type="InterPro" id="IPR004670">
    <property type="entry name" value="NhaA"/>
</dbReference>
<accession>A0A3M7TGD0</accession>
<keyword evidence="6" id="KW-0050">Antiport</keyword>
<dbReference type="GO" id="GO:0005886">
    <property type="term" value="C:plasma membrane"/>
    <property type="evidence" value="ECO:0007669"/>
    <property type="project" value="UniProtKB-SubCell"/>
</dbReference>
<evidence type="ECO:0000256" key="3">
    <source>
        <dbReference type="ARBA" id="ARBA00022692"/>
    </source>
</evidence>
<dbReference type="GO" id="GO:0006885">
    <property type="term" value="P:regulation of pH"/>
    <property type="evidence" value="ECO:0007669"/>
    <property type="project" value="UniProtKB-UniRule"/>
</dbReference>
<feature type="transmembrane region" description="Helical" evidence="6">
    <location>
        <begin position="55"/>
        <end position="75"/>
    </location>
</feature>
<organism evidence="7 8">
    <name type="scientific">Chryseobacterium nematophagum</name>
    <dbReference type="NCBI Taxonomy" id="2305228"/>
    <lineage>
        <taxon>Bacteria</taxon>
        <taxon>Pseudomonadati</taxon>
        <taxon>Bacteroidota</taxon>
        <taxon>Flavobacteriia</taxon>
        <taxon>Flavobacteriales</taxon>
        <taxon>Weeksellaceae</taxon>
        <taxon>Chryseobacterium group</taxon>
        <taxon>Chryseobacterium</taxon>
    </lineage>
</organism>
<protein>
    <recommendedName>
        <fullName evidence="6">Na(+)/H(+) antiporter NhaA</fullName>
    </recommendedName>
    <alternativeName>
        <fullName evidence="6">Sodium/proton antiporter NhaA</fullName>
    </alternativeName>
</protein>
<evidence type="ECO:0000256" key="6">
    <source>
        <dbReference type="HAMAP-Rule" id="MF_01844"/>
    </source>
</evidence>
<keyword evidence="6" id="KW-0739">Sodium transport</keyword>
<keyword evidence="5 6" id="KW-0472">Membrane</keyword>
<comment type="subcellular location">
    <subcellularLocation>
        <location evidence="1">Cell inner membrane</location>
        <topology evidence="1">Multi-pass membrane protein</topology>
    </subcellularLocation>
    <subcellularLocation>
        <location evidence="6">Cell membrane</location>
        <topology evidence="6">Multi-pass membrane protein</topology>
    </subcellularLocation>
</comment>
<evidence type="ECO:0000313" key="8">
    <source>
        <dbReference type="Proteomes" id="UP000278775"/>
    </source>
</evidence>
<keyword evidence="4 6" id="KW-1133">Transmembrane helix</keyword>
<feature type="transmembrane region" description="Helical" evidence="6">
    <location>
        <begin position="96"/>
        <end position="115"/>
    </location>
</feature>
<evidence type="ECO:0000256" key="2">
    <source>
        <dbReference type="ARBA" id="ARBA00022475"/>
    </source>
</evidence>
<dbReference type="HAMAP" id="MF_01844">
    <property type="entry name" value="NhaA"/>
    <property type="match status" value="1"/>
</dbReference>
<feature type="transmembrane region" description="Helical" evidence="6">
    <location>
        <begin position="180"/>
        <end position="199"/>
    </location>
</feature>
<dbReference type="AlphaFoldDB" id="A0A3M7TGD0"/>
<keyword evidence="3 6" id="KW-0812">Transmembrane</keyword>
<dbReference type="EMBL" id="QWIU01000002">
    <property type="protein sequence ID" value="RNA62164.1"/>
    <property type="molecule type" value="Genomic_DNA"/>
</dbReference>
<keyword evidence="6" id="KW-0915">Sodium</keyword>
<evidence type="ECO:0000256" key="1">
    <source>
        <dbReference type="ARBA" id="ARBA00004429"/>
    </source>
</evidence>
<dbReference type="OrthoDB" id="9808135at2"/>
<dbReference type="NCBIfam" id="NF007111">
    <property type="entry name" value="PRK09560.1"/>
    <property type="match status" value="1"/>
</dbReference>
<dbReference type="GO" id="GO:0015385">
    <property type="term" value="F:sodium:proton antiporter activity"/>
    <property type="evidence" value="ECO:0007669"/>
    <property type="project" value="UniProtKB-UniRule"/>
</dbReference>
<evidence type="ECO:0000256" key="5">
    <source>
        <dbReference type="ARBA" id="ARBA00023136"/>
    </source>
</evidence>
<dbReference type="NCBIfam" id="NF007112">
    <property type="entry name" value="PRK09561.1"/>
    <property type="match status" value="1"/>
</dbReference>
<name>A0A3M7TGD0_9FLAO</name>
<keyword evidence="6" id="KW-0813">Transport</keyword>